<evidence type="ECO:0000313" key="2">
    <source>
        <dbReference type="EMBL" id="CAI9097323.1"/>
    </source>
</evidence>
<dbReference type="Proteomes" id="UP001161247">
    <property type="component" value="Chromosome 3"/>
</dbReference>
<accession>A0AAV1CQ62</accession>
<proteinExistence type="predicted"/>
<sequence>MELFAASSSAKLFVVENHQHQQGYKLQHPLTHFQQSHSNNIPAKDASSAGALFLIRPNKHCPASPLLHRKSFRPVSSSPSTVHALSSASEAQTIAAEESSQNKDATEFKTVHIKFELKRECSFGLHFFMVGEDPMFGLWDPENAIPLNWSDGHVWALELDVPCGKVIKYKFILKGGGDYILWQPGPDRILQTWGTEKTIIVSEDWDNAELQTIVEADPITHQLSESMEHSQVLKETENLFQLNGDSPESYFEKEFTSESEHNEPNEAVSDEKPTPAIVEDIPAGQNGEKDVEVNGFPVSDFIPSTNKAGNLGKMTSSSLEMDLDSGPRATARVLVPGLTPVPMAENEEEISVSEAEEHLLTDSLNIPERNLKEEPVVDLPTPTEETEKRLNDKLGQPETRYSLVQEPLLLEEKEQPNNNIVEQVNVLENDFDWIRRILQQFLVSLGLVKQNW</sequence>
<dbReference type="Pfam" id="PF00686">
    <property type="entry name" value="CBM_20"/>
    <property type="match status" value="1"/>
</dbReference>
<dbReference type="SMART" id="SM01065">
    <property type="entry name" value="CBM_2"/>
    <property type="match status" value="1"/>
</dbReference>
<dbReference type="SUPFAM" id="SSF49452">
    <property type="entry name" value="Starch-binding domain-like"/>
    <property type="match status" value="1"/>
</dbReference>
<dbReference type="GO" id="GO:0016020">
    <property type="term" value="C:membrane"/>
    <property type="evidence" value="ECO:0007669"/>
    <property type="project" value="TreeGrafter"/>
</dbReference>
<evidence type="ECO:0000259" key="1">
    <source>
        <dbReference type="PROSITE" id="PS51166"/>
    </source>
</evidence>
<reference evidence="2" key="1">
    <citation type="submission" date="2023-03" db="EMBL/GenBank/DDBJ databases">
        <authorList>
            <person name="Julca I."/>
        </authorList>
    </citation>
    <scope>NUCLEOTIDE SEQUENCE</scope>
</reference>
<dbReference type="CDD" id="cd05467">
    <property type="entry name" value="CBM20"/>
    <property type="match status" value="1"/>
</dbReference>
<feature type="domain" description="CBM20" evidence="1">
    <location>
        <begin position="105"/>
        <end position="207"/>
    </location>
</feature>
<dbReference type="PANTHER" id="PTHR15048">
    <property type="entry name" value="STARCH-BINDING DOMAIN-CONTAINING PROTEIN 1"/>
    <property type="match status" value="1"/>
</dbReference>
<dbReference type="PANTHER" id="PTHR15048:SF0">
    <property type="entry name" value="STARCH-BINDING DOMAIN-CONTAINING PROTEIN 1"/>
    <property type="match status" value="1"/>
</dbReference>
<dbReference type="GO" id="GO:2001070">
    <property type="term" value="F:starch binding"/>
    <property type="evidence" value="ECO:0007669"/>
    <property type="project" value="InterPro"/>
</dbReference>
<keyword evidence="3" id="KW-1185">Reference proteome</keyword>
<evidence type="ECO:0000313" key="3">
    <source>
        <dbReference type="Proteomes" id="UP001161247"/>
    </source>
</evidence>
<protein>
    <submittedName>
        <fullName evidence="2">OLC1v1033719C1</fullName>
    </submittedName>
</protein>
<dbReference type="InterPro" id="IPR013784">
    <property type="entry name" value="Carb-bd-like_fold"/>
</dbReference>
<gene>
    <name evidence="2" type="ORF">OLC1_LOCUS7840</name>
</gene>
<dbReference type="EMBL" id="OX459120">
    <property type="protein sequence ID" value="CAI9097323.1"/>
    <property type="molecule type" value="Genomic_DNA"/>
</dbReference>
<dbReference type="AlphaFoldDB" id="A0AAV1CQ62"/>
<organism evidence="2 3">
    <name type="scientific">Oldenlandia corymbosa var. corymbosa</name>
    <dbReference type="NCBI Taxonomy" id="529605"/>
    <lineage>
        <taxon>Eukaryota</taxon>
        <taxon>Viridiplantae</taxon>
        <taxon>Streptophyta</taxon>
        <taxon>Embryophyta</taxon>
        <taxon>Tracheophyta</taxon>
        <taxon>Spermatophyta</taxon>
        <taxon>Magnoliopsida</taxon>
        <taxon>eudicotyledons</taxon>
        <taxon>Gunneridae</taxon>
        <taxon>Pentapetalae</taxon>
        <taxon>asterids</taxon>
        <taxon>lamiids</taxon>
        <taxon>Gentianales</taxon>
        <taxon>Rubiaceae</taxon>
        <taxon>Rubioideae</taxon>
        <taxon>Spermacoceae</taxon>
        <taxon>Hedyotis-Oldenlandia complex</taxon>
        <taxon>Oldenlandia</taxon>
    </lineage>
</organism>
<dbReference type="PROSITE" id="PS51166">
    <property type="entry name" value="CBM20"/>
    <property type="match status" value="1"/>
</dbReference>
<name>A0AAV1CQ62_OLDCO</name>
<dbReference type="InterPro" id="IPR002044">
    <property type="entry name" value="CBM20"/>
</dbReference>
<dbReference type="Gene3D" id="2.60.40.10">
    <property type="entry name" value="Immunoglobulins"/>
    <property type="match status" value="1"/>
</dbReference>
<dbReference type="InterPro" id="IPR013783">
    <property type="entry name" value="Ig-like_fold"/>
</dbReference>